<dbReference type="EMBL" id="JABFCX010000002">
    <property type="protein sequence ID" value="NNU15849.1"/>
    <property type="molecule type" value="Genomic_DNA"/>
</dbReference>
<dbReference type="SUPFAM" id="SSF48317">
    <property type="entry name" value="Acid phosphatase/Vanadium-dependent haloperoxidase"/>
    <property type="match status" value="1"/>
</dbReference>
<protein>
    <submittedName>
        <fullName evidence="1">Vanadium-dependent haloperoxidase</fullName>
    </submittedName>
</protein>
<keyword evidence="1" id="KW-0575">Peroxidase</keyword>
<organism evidence="1 2">
    <name type="scientific">Parvularcula mediterranea</name>
    <dbReference type="NCBI Taxonomy" id="2732508"/>
    <lineage>
        <taxon>Bacteria</taxon>
        <taxon>Pseudomonadati</taxon>
        <taxon>Pseudomonadota</taxon>
        <taxon>Alphaproteobacteria</taxon>
        <taxon>Parvularculales</taxon>
        <taxon>Parvularculaceae</taxon>
        <taxon>Parvularcula</taxon>
    </lineage>
</organism>
<accession>A0A7Y3W4S4</accession>
<dbReference type="GO" id="GO:0004601">
    <property type="term" value="F:peroxidase activity"/>
    <property type="evidence" value="ECO:0007669"/>
    <property type="project" value="UniProtKB-KW"/>
</dbReference>
<dbReference type="PANTHER" id="PTHR34599:SF1">
    <property type="entry name" value="PHOSPHATIDIC ACID PHOSPHATASE TYPE 2_HALOPEROXIDASE DOMAIN-CONTAINING PROTEIN"/>
    <property type="match status" value="1"/>
</dbReference>
<dbReference type="InterPro" id="IPR052559">
    <property type="entry name" value="V-haloperoxidase"/>
</dbReference>
<proteinExistence type="predicted"/>
<dbReference type="InterPro" id="IPR036938">
    <property type="entry name" value="PAP2/HPO_sf"/>
</dbReference>
<keyword evidence="2" id="KW-1185">Reference proteome</keyword>
<keyword evidence="1" id="KW-0560">Oxidoreductase</keyword>
<reference evidence="1 2" key="1">
    <citation type="submission" date="2020-05" db="EMBL/GenBank/DDBJ databases">
        <title>Parvularcula mediterraneae sp. nov., isolated from polypropylene straw from shallow seawater of the seashore of Laganas in Zakynthos island, Greece.</title>
        <authorList>
            <person name="Szabo I."/>
            <person name="Al-Omari J."/>
            <person name="Rado J."/>
            <person name="Szerdahelyi G.S."/>
        </authorList>
    </citation>
    <scope>NUCLEOTIDE SEQUENCE [LARGE SCALE GENOMIC DNA]</scope>
    <source>
        <strain evidence="1 2">ZS-1/3</strain>
    </source>
</reference>
<comment type="caution">
    <text evidence="1">The sequence shown here is derived from an EMBL/GenBank/DDBJ whole genome shotgun (WGS) entry which is preliminary data.</text>
</comment>
<dbReference type="Gene3D" id="1.10.606.10">
    <property type="entry name" value="Vanadium-containing Chloroperoxidase, domain 2"/>
    <property type="match status" value="1"/>
</dbReference>
<sequence>MLADKNTHRKLDAVRLRFKAARDLLNPGLPRQETSGDDSYADRRASFTKTLPHNEFGEVDTAAYQKLLDALASREQDDFDAIPLSPLADRKLANPQGAYKFELTGLDGQLTWMRPAPKFSGLETAAEMGELYWKAACRDIPFSDYETNNRIANAAADLNGFSETVGPKDGGSVTPLTIFRGETPGDLTGPYISQFLLKPIPFGNGRIEQRYDRPARGDDFMDDWASYLAVQRGVAPTPLVKGNPRYITNARALGEFVHVDFTFQAYQSAALILLGIPGAFDIGNLYNTNATQGAFVSLGGPDVLDLVSKAGNLSLTGAWYQKWLVHRRLRPEAYGGKLTQQMLGNRDYGLPDEIMDSRAVRRTQRVQGNALLSQAFPEGSPTHPAYPAGHATIAGACCTVLKAFFEESLEIPNPVVANRNGTALDPYAGTLTIGGEIDKLANNIALGRDWAGVHYRSDGVDGLLVGEQQAIGLLRDYSRTYNERFDGFTLRKFDGTRIRINAGEVYAAGA</sequence>
<dbReference type="PANTHER" id="PTHR34599">
    <property type="entry name" value="PEROXIDASE-RELATED"/>
    <property type="match status" value="1"/>
</dbReference>
<evidence type="ECO:0000313" key="1">
    <source>
        <dbReference type="EMBL" id="NNU15849.1"/>
    </source>
</evidence>
<dbReference type="CDD" id="cd03398">
    <property type="entry name" value="PAP2_haloperoxidase"/>
    <property type="match status" value="1"/>
</dbReference>
<evidence type="ECO:0000313" key="2">
    <source>
        <dbReference type="Proteomes" id="UP000536835"/>
    </source>
</evidence>
<dbReference type="Proteomes" id="UP000536835">
    <property type="component" value="Unassembled WGS sequence"/>
</dbReference>
<dbReference type="InterPro" id="IPR016119">
    <property type="entry name" value="Br/Cl_peroxidase_C"/>
</dbReference>
<name>A0A7Y3W4S4_9PROT</name>
<gene>
    <name evidence="1" type="ORF">HK107_05880</name>
</gene>
<dbReference type="AlphaFoldDB" id="A0A7Y3W4S4"/>